<organism evidence="2 3">
    <name type="scientific">Conidiobolus coronatus (strain ATCC 28846 / CBS 209.66 / NRRL 28638)</name>
    <name type="common">Delacroixia coronata</name>
    <dbReference type="NCBI Taxonomy" id="796925"/>
    <lineage>
        <taxon>Eukaryota</taxon>
        <taxon>Fungi</taxon>
        <taxon>Fungi incertae sedis</taxon>
        <taxon>Zoopagomycota</taxon>
        <taxon>Entomophthoromycotina</taxon>
        <taxon>Entomophthoromycetes</taxon>
        <taxon>Entomophthorales</taxon>
        <taxon>Ancylistaceae</taxon>
        <taxon>Conidiobolus</taxon>
    </lineage>
</organism>
<keyword evidence="3" id="KW-1185">Reference proteome</keyword>
<dbReference type="AlphaFoldDB" id="A0A137NUH5"/>
<gene>
    <name evidence="2" type="ORF">CONCODRAFT_11938</name>
</gene>
<reference evidence="2 3" key="1">
    <citation type="journal article" date="2015" name="Genome Biol. Evol.">
        <title>Phylogenomic analyses indicate that early fungi evolved digesting cell walls of algal ancestors of land plants.</title>
        <authorList>
            <person name="Chang Y."/>
            <person name="Wang S."/>
            <person name="Sekimoto S."/>
            <person name="Aerts A.L."/>
            <person name="Choi C."/>
            <person name="Clum A."/>
            <person name="LaButti K.M."/>
            <person name="Lindquist E.A."/>
            <person name="Yee Ngan C."/>
            <person name="Ohm R.A."/>
            <person name="Salamov A.A."/>
            <person name="Grigoriev I.V."/>
            <person name="Spatafora J.W."/>
            <person name="Berbee M.L."/>
        </authorList>
    </citation>
    <scope>NUCLEOTIDE SEQUENCE [LARGE SCALE GENOMIC DNA]</scope>
    <source>
        <strain evidence="2 3">NRRL 28638</strain>
    </source>
</reference>
<dbReference type="Proteomes" id="UP000070444">
    <property type="component" value="Unassembled WGS sequence"/>
</dbReference>
<proteinExistence type="predicted"/>
<evidence type="ECO:0000256" key="1">
    <source>
        <dbReference type="SAM" id="Phobius"/>
    </source>
</evidence>
<evidence type="ECO:0000313" key="2">
    <source>
        <dbReference type="EMBL" id="KXN66254.1"/>
    </source>
</evidence>
<keyword evidence="1" id="KW-1133">Transmembrane helix</keyword>
<dbReference type="EMBL" id="KQ964748">
    <property type="protein sequence ID" value="KXN66254.1"/>
    <property type="molecule type" value="Genomic_DNA"/>
</dbReference>
<name>A0A137NUH5_CONC2</name>
<feature type="transmembrane region" description="Helical" evidence="1">
    <location>
        <begin position="106"/>
        <end position="126"/>
    </location>
</feature>
<evidence type="ECO:0000313" key="3">
    <source>
        <dbReference type="Proteomes" id="UP000070444"/>
    </source>
</evidence>
<protein>
    <submittedName>
        <fullName evidence="2">Uncharacterized protein</fullName>
    </submittedName>
</protein>
<sequence length="170" mass="19299">MRVAETHPQYDIPPYCWVIFTLFGILFVFTVIIMWARPWQKYSLPINKPTQANGLNTIYIGNNDSSKILIVTPPESSFNNFSQQPPPQNNNPEIEVGTNSPKVSHFIWIVTAVGLAIVCLSVGLYFRFRKKDKAELNDIERNRVNRLNCGDLSTVSNVESSEPPPPYSRT</sequence>
<keyword evidence="1" id="KW-0472">Membrane</keyword>
<accession>A0A137NUH5</accession>
<feature type="transmembrane region" description="Helical" evidence="1">
    <location>
        <begin position="12"/>
        <end position="36"/>
    </location>
</feature>
<keyword evidence="1" id="KW-0812">Transmembrane</keyword>